<proteinExistence type="predicted"/>
<sequence length="47" mass="5194">MCRIRAAARACRDGVAFCEREVENALRIAVPGLHRAIRPSAQRGEES</sequence>
<dbReference type="HOGENOM" id="CLU_3165549_0_0_4"/>
<gene>
    <name evidence="1" type="ORF">BURPS1710A_0659</name>
</gene>
<dbReference type="Proteomes" id="UP000001812">
    <property type="component" value="Chromosome I"/>
</dbReference>
<dbReference type="AlphaFoldDB" id="A0A0E1W7J5"/>
<protein>
    <submittedName>
        <fullName evidence="1">Uncharacterized protein</fullName>
    </submittedName>
</protein>
<accession>A0A0E1W7J5</accession>
<dbReference type="EMBL" id="CM000832">
    <property type="protein sequence ID" value="EET08296.1"/>
    <property type="molecule type" value="Genomic_DNA"/>
</dbReference>
<name>A0A0E1W7J5_BURPE</name>
<evidence type="ECO:0000313" key="1">
    <source>
        <dbReference type="EMBL" id="EET08296.1"/>
    </source>
</evidence>
<organism evidence="1 2">
    <name type="scientific">Burkholderia pseudomallei 1710a</name>
    <dbReference type="NCBI Taxonomy" id="320371"/>
    <lineage>
        <taxon>Bacteria</taxon>
        <taxon>Pseudomonadati</taxon>
        <taxon>Pseudomonadota</taxon>
        <taxon>Betaproteobacteria</taxon>
        <taxon>Burkholderiales</taxon>
        <taxon>Burkholderiaceae</taxon>
        <taxon>Burkholderia</taxon>
        <taxon>pseudomallei group</taxon>
    </lineage>
</organism>
<evidence type="ECO:0000313" key="2">
    <source>
        <dbReference type="Proteomes" id="UP000001812"/>
    </source>
</evidence>
<reference evidence="2" key="1">
    <citation type="submission" date="2007-08" db="EMBL/GenBank/DDBJ databases">
        <title>Annotation of Burkholderia pseudomallei 1710a.</title>
        <authorList>
            <person name="Harkins D.M."/>
            <person name="DeShazer D."/>
            <person name="Woods D.E."/>
            <person name="Brinkac L.M."/>
            <person name="Brown K.A."/>
            <person name="Hung G.C."/>
            <person name="Tuanyok A."/>
            <person name="Zhang B."/>
            <person name="Nierman W.C."/>
        </authorList>
    </citation>
    <scope>NUCLEOTIDE SEQUENCE [LARGE SCALE GENOMIC DNA]</scope>
    <source>
        <strain evidence="2">1710a</strain>
    </source>
</reference>
<reference evidence="1 2" key="2">
    <citation type="submission" date="2009-05" db="EMBL/GenBank/DDBJ databases">
        <authorList>
            <person name="Harkins D.M."/>
            <person name="DeShazer D."/>
            <person name="Woods D.E."/>
            <person name="Brinkac L.M."/>
            <person name="Brown K.A."/>
            <person name="Hung G.C."/>
            <person name="Tuanyok A."/>
            <person name="Zhang B."/>
            <person name="Nierman W.C."/>
        </authorList>
    </citation>
    <scope>NUCLEOTIDE SEQUENCE [LARGE SCALE GENOMIC DNA]</scope>
    <source>
        <strain evidence="1 2">1710a</strain>
    </source>
</reference>